<accession>A0AA38FCW6</accession>
<evidence type="ECO:0000313" key="2">
    <source>
        <dbReference type="EMBL" id="KAH9298028.1"/>
    </source>
</evidence>
<dbReference type="AlphaFoldDB" id="A0AA38FCW6"/>
<organism evidence="2 3">
    <name type="scientific">Taxus chinensis</name>
    <name type="common">Chinese yew</name>
    <name type="synonym">Taxus wallichiana var. chinensis</name>
    <dbReference type="NCBI Taxonomy" id="29808"/>
    <lineage>
        <taxon>Eukaryota</taxon>
        <taxon>Viridiplantae</taxon>
        <taxon>Streptophyta</taxon>
        <taxon>Embryophyta</taxon>
        <taxon>Tracheophyta</taxon>
        <taxon>Spermatophyta</taxon>
        <taxon>Pinopsida</taxon>
        <taxon>Pinidae</taxon>
        <taxon>Conifers II</taxon>
        <taxon>Cupressales</taxon>
        <taxon>Taxaceae</taxon>
        <taxon>Taxus</taxon>
    </lineage>
</organism>
<dbReference type="Proteomes" id="UP000824469">
    <property type="component" value="Unassembled WGS sequence"/>
</dbReference>
<feature type="non-terminal residue" evidence="2">
    <location>
        <position position="51"/>
    </location>
</feature>
<feature type="compositionally biased region" description="Polar residues" evidence="1">
    <location>
        <begin position="30"/>
        <end position="41"/>
    </location>
</feature>
<reference evidence="2 3" key="1">
    <citation type="journal article" date="2021" name="Nat. Plants">
        <title>The Taxus genome provides insights into paclitaxel biosynthesis.</title>
        <authorList>
            <person name="Xiong X."/>
            <person name="Gou J."/>
            <person name="Liao Q."/>
            <person name="Li Y."/>
            <person name="Zhou Q."/>
            <person name="Bi G."/>
            <person name="Li C."/>
            <person name="Du R."/>
            <person name="Wang X."/>
            <person name="Sun T."/>
            <person name="Guo L."/>
            <person name="Liang H."/>
            <person name="Lu P."/>
            <person name="Wu Y."/>
            <person name="Zhang Z."/>
            <person name="Ro D.K."/>
            <person name="Shang Y."/>
            <person name="Huang S."/>
            <person name="Yan J."/>
        </authorList>
    </citation>
    <scope>NUCLEOTIDE SEQUENCE [LARGE SCALE GENOMIC DNA]</scope>
    <source>
        <strain evidence="2">Ta-2019</strain>
    </source>
</reference>
<proteinExistence type="predicted"/>
<sequence>GYRASWPLHRRRFRNYRLRYRHRVCEADDTSTGTGTRSQFTGRGETGSHRT</sequence>
<gene>
    <name evidence="2" type="ORF">KI387_029710</name>
</gene>
<evidence type="ECO:0000313" key="3">
    <source>
        <dbReference type="Proteomes" id="UP000824469"/>
    </source>
</evidence>
<feature type="region of interest" description="Disordered" evidence="1">
    <location>
        <begin position="28"/>
        <end position="51"/>
    </location>
</feature>
<evidence type="ECO:0000256" key="1">
    <source>
        <dbReference type="SAM" id="MobiDB-lite"/>
    </source>
</evidence>
<dbReference type="EMBL" id="JAHRHJ020000010">
    <property type="protein sequence ID" value="KAH9298028.1"/>
    <property type="molecule type" value="Genomic_DNA"/>
</dbReference>
<feature type="non-terminal residue" evidence="2">
    <location>
        <position position="1"/>
    </location>
</feature>
<keyword evidence="3" id="KW-1185">Reference proteome</keyword>
<protein>
    <submittedName>
        <fullName evidence="2">Uncharacterized protein</fullName>
    </submittedName>
</protein>
<name>A0AA38FCW6_TAXCH</name>
<comment type="caution">
    <text evidence="2">The sequence shown here is derived from an EMBL/GenBank/DDBJ whole genome shotgun (WGS) entry which is preliminary data.</text>
</comment>